<dbReference type="AlphaFoldDB" id="A0A8S0T8D1"/>
<evidence type="ECO:0000313" key="2">
    <source>
        <dbReference type="EMBL" id="CAA3000110.1"/>
    </source>
</evidence>
<proteinExistence type="predicted"/>
<feature type="compositionally biased region" description="Basic residues" evidence="1">
    <location>
        <begin position="363"/>
        <end position="372"/>
    </location>
</feature>
<protein>
    <submittedName>
        <fullName evidence="2">Uncharacterized protein</fullName>
    </submittedName>
</protein>
<keyword evidence="3" id="KW-1185">Reference proteome</keyword>
<evidence type="ECO:0000313" key="3">
    <source>
        <dbReference type="Proteomes" id="UP000594638"/>
    </source>
</evidence>
<sequence>MDHFDDRQHEDFRNSPFGYLAEVPEIQFSAQLIQQLVFRTIRTDKEYTLVTGLRCGVFSKGDDFDRVLVRRRLKERVGYRCLLYEFRDFWAKKFQKAKRRQEKEITYTIHGFPIAMQYDDPPVPVLDDIARTIVEPQFNASHAGRGSGGQLARQDSDDGVSSRRSVEDETARADDGDTTSWNIWIKPHQRGGGRAVVGPKKRLRTVKLEIKQHVMSECKKLRDFLATLGAPAGSTLVATVMAVDTEAGVSGSLPQDVNGGDTGTAHVQVFMLSSTNGGDIAPCLDDKHHPMPAATDEQLGRGQIELLFVVPDLNDGGAIEPSHAVPINDAEFEGCNITDGDGDLTEVPVPATVVEPGHGFPMTRRRSARLRRPAPATRTPCTRGTKRTKN</sequence>
<dbReference type="EMBL" id="CACTIH010005671">
    <property type="protein sequence ID" value="CAA3000110.1"/>
    <property type="molecule type" value="Genomic_DNA"/>
</dbReference>
<organism evidence="2 3">
    <name type="scientific">Olea europaea subsp. europaea</name>
    <dbReference type="NCBI Taxonomy" id="158383"/>
    <lineage>
        <taxon>Eukaryota</taxon>
        <taxon>Viridiplantae</taxon>
        <taxon>Streptophyta</taxon>
        <taxon>Embryophyta</taxon>
        <taxon>Tracheophyta</taxon>
        <taxon>Spermatophyta</taxon>
        <taxon>Magnoliopsida</taxon>
        <taxon>eudicotyledons</taxon>
        <taxon>Gunneridae</taxon>
        <taxon>Pentapetalae</taxon>
        <taxon>asterids</taxon>
        <taxon>lamiids</taxon>
        <taxon>Lamiales</taxon>
        <taxon>Oleaceae</taxon>
        <taxon>Oleeae</taxon>
        <taxon>Olea</taxon>
    </lineage>
</organism>
<accession>A0A8S0T8D1</accession>
<dbReference type="OrthoDB" id="1750169at2759"/>
<gene>
    <name evidence="2" type="ORF">OLEA9_A021061</name>
</gene>
<feature type="region of interest" description="Disordered" evidence="1">
    <location>
        <begin position="356"/>
        <end position="390"/>
    </location>
</feature>
<dbReference type="Proteomes" id="UP000594638">
    <property type="component" value="Unassembled WGS sequence"/>
</dbReference>
<feature type="compositionally biased region" description="Basic and acidic residues" evidence="1">
    <location>
        <begin position="154"/>
        <end position="175"/>
    </location>
</feature>
<comment type="caution">
    <text evidence="2">The sequence shown here is derived from an EMBL/GenBank/DDBJ whole genome shotgun (WGS) entry which is preliminary data.</text>
</comment>
<feature type="region of interest" description="Disordered" evidence="1">
    <location>
        <begin position="140"/>
        <end position="185"/>
    </location>
</feature>
<dbReference type="Gramene" id="OE9A021061T1">
    <property type="protein sequence ID" value="OE9A021061C1"/>
    <property type="gene ID" value="OE9A021061"/>
</dbReference>
<name>A0A8S0T8D1_OLEEU</name>
<reference evidence="2 3" key="1">
    <citation type="submission" date="2019-12" db="EMBL/GenBank/DDBJ databases">
        <authorList>
            <person name="Alioto T."/>
            <person name="Alioto T."/>
            <person name="Gomez Garrido J."/>
        </authorList>
    </citation>
    <scope>NUCLEOTIDE SEQUENCE [LARGE SCALE GENOMIC DNA]</scope>
</reference>
<feature type="compositionally biased region" description="Low complexity" evidence="1">
    <location>
        <begin position="373"/>
        <end position="383"/>
    </location>
</feature>
<evidence type="ECO:0000256" key="1">
    <source>
        <dbReference type="SAM" id="MobiDB-lite"/>
    </source>
</evidence>